<proteinExistence type="predicted"/>
<keyword evidence="1" id="KW-0472">Membrane</keyword>
<dbReference type="Proteomes" id="UP001516023">
    <property type="component" value="Unassembled WGS sequence"/>
</dbReference>
<protein>
    <submittedName>
        <fullName evidence="2">Uncharacterized protein</fullName>
    </submittedName>
</protein>
<dbReference type="EMBL" id="JABMIG020000077">
    <property type="protein sequence ID" value="KAL3794772.1"/>
    <property type="molecule type" value="Genomic_DNA"/>
</dbReference>
<feature type="transmembrane region" description="Helical" evidence="1">
    <location>
        <begin position="12"/>
        <end position="31"/>
    </location>
</feature>
<keyword evidence="1" id="KW-0812">Transmembrane</keyword>
<keyword evidence="3" id="KW-1185">Reference proteome</keyword>
<evidence type="ECO:0000256" key="1">
    <source>
        <dbReference type="SAM" id="Phobius"/>
    </source>
</evidence>
<organism evidence="2 3">
    <name type="scientific">Cyclotella cryptica</name>
    <dbReference type="NCBI Taxonomy" id="29204"/>
    <lineage>
        <taxon>Eukaryota</taxon>
        <taxon>Sar</taxon>
        <taxon>Stramenopiles</taxon>
        <taxon>Ochrophyta</taxon>
        <taxon>Bacillariophyta</taxon>
        <taxon>Coscinodiscophyceae</taxon>
        <taxon>Thalassiosirophycidae</taxon>
        <taxon>Stephanodiscales</taxon>
        <taxon>Stephanodiscaceae</taxon>
        <taxon>Cyclotella</taxon>
    </lineage>
</organism>
<gene>
    <name evidence="2" type="ORF">HJC23_012782</name>
</gene>
<accession>A0ABD3Q372</accession>
<dbReference type="AlphaFoldDB" id="A0ABD3Q372"/>
<name>A0ABD3Q372_9STRA</name>
<comment type="caution">
    <text evidence="2">The sequence shown here is derived from an EMBL/GenBank/DDBJ whole genome shotgun (WGS) entry which is preliminary data.</text>
</comment>
<evidence type="ECO:0000313" key="2">
    <source>
        <dbReference type="EMBL" id="KAL3794772.1"/>
    </source>
</evidence>
<reference evidence="2 3" key="1">
    <citation type="journal article" date="2020" name="G3 (Bethesda)">
        <title>Improved Reference Genome for Cyclotella cryptica CCMP332, a Model for Cell Wall Morphogenesis, Salinity Adaptation, and Lipid Production in Diatoms (Bacillariophyta).</title>
        <authorList>
            <person name="Roberts W.R."/>
            <person name="Downey K.M."/>
            <person name="Ruck E.C."/>
            <person name="Traller J.C."/>
            <person name="Alverson A.J."/>
        </authorList>
    </citation>
    <scope>NUCLEOTIDE SEQUENCE [LARGE SCALE GENOMIC DNA]</scope>
    <source>
        <strain evidence="2 3">CCMP332</strain>
    </source>
</reference>
<sequence>MSNAATKACRPTLQLVLMSIVAFSIGFFMSYDAAIMRDADRKIMTEYSAHVIADRPMNKGYIPQLVTAPSTTLELLGNIAIQQKHIMVKLSKEYGRFSPEIFNTVNLEKLFPISARSQKRLIRRLMIKILLGRANKRDTLRDNQPIFHLVTAGDSSAAGQGNSYSDSYTSILEDTVRGVFEVAGIKFAATNRAGDVLSGMELGICMESIFGKDPDVLSWDFIPFYADESTDAYGSSGQFLDPFLFGERAGRVFPKLPFLVTLRDVANAETLENLYTLEGRGFGLGTLNEEYLREIILGLPDFDIKPEMKPPAIKKIRCGDKIEGKERCNNPSQGFWCDAIDAIECLEEKFRASPHCPADLYQTSKLDGWKLHRLKGRILGFLLAHYLRRAALELDAVEQNESQPLEILQSEEQVEEFLFLKTQTSQVDSKSAFESWNILKLQSACINSITDRSHHHLFLDPPTESFCDDFLPFQNSYFRINDDTGYIRIDPLTSQGRELKDIAHQSDFLIGFCLKKCYGKYCDADEIPTDWSKITIRVYGMSVSGIESIGGCYVLKTDNGEFHWSVKNVDESSSGLKMIRVHEGGSPILVTSTFIVF</sequence>
<keyword evidence="1" id="KW-1133">Transmembrane helix</keyword>
<evidence type="ECO:0000313" key="3">
    <source>
        <dbReference type="Proteomes" id="UP001516023"/>
    </source>
</evidence>